<dbReference type="InterPro" id="IPR000831">
    <property type="entry name" value="Trp_repress"/>
</dbReference>
<gene>
    <name evidence="1" type="ORF">IAD23_06875</name>
</gene>
<dbReference type="GO" id="GO:0003700">
    <property type="term" value="F:DNA-binding transcription factor activity"/>
    <property type="evidence" value="ECO:0007669"/>
    <property type="project" value="InterPro"/>
</dbReference>
<evidence type="ECO:0000313" key="1">
    <source>
        <dbReference type="EMBL" id="HIU69661.1"/>
    </source>
</evidence>
<dbReference type="SUPFAM" id="SSF48295">
    <property type="entry name" value="TrpR-like"/>
    <property type="match status" value="1"/>
</dbReference>
<organism evidence="1 2">
    <name type="scientific">Candidatus Scybalenecus merdavium</name>
    <dbReference type="NCBI Taxonomy" id="2840939"/>
    <lineage>
        <taxon>Bacteria</taxon>
        <taxon>Bacillati</taxon>
        <taxon>Bacillota</taxon>
        <taxon>Clostridia</taxon>
        <taxon>Eubacteriales</taxon>
        <taxon>Oscillospiraceae</taxon>
        <taxon>Oscillospiraceae incertae sedis</taxon>
        <taxon>Candidatus Scybalenecus</taxon>
    </lineage>
</organism>
<reference evidence="1" key="2">
    <citation type="journal article" date="2021" name="PeerJ">
        <title>Extensive microbial diversity within the chicken gut microbiome revealed by metagenomics and culture.</title>
        <authorList>
            <person name="Gilroy R."/>
            <person name="Ravi A."/>
            <person name="Getino M."/>
            <person name="Pursley I."/>
            <person name="Horton D.L."/>
            <person name="Alikhan N.F."/>
            <person name="Baker D."/>
            <person name="Gharbi K."/>
            <person name="Hall N."/>
            <person name="Watson M."/>
            <person name="Adriaenssens E.M."/>
            <person name="Foster-Nyarko E."/>
            <person name="Jarju S."/>
            <person name="Secka A."/>
            <person name="Antonio M."/>
            <person name="Oren A."/>
            <person name="Chaudhuri R.R."/>
            <person name="La Ragione R."/>
            <person name="Hildebrand F."/>
            <person name="Pallen M.J."/>
        </authorList>
    </citation>
    <scope>NUCLEOTIDE SEQUENCE</scope>
    <source>
        <strain evidence="1">CHK176-6737</strain>
    </source>
</reference>
<dbReference type="Gene3D" id="1.10.1270.10">
    <property type="entry name" value="TrpR-like"/>
    <property type="match status" value="1"/>
</dbReference>
<dbReference type="InterPro" id="IPR038116">
    <property type="entry name" value="TrpR-like_sf"/>
</dbReference>
<dbReference type="InterPro" id="IPR010921">
    <property type="entry name" value="Trp_repressor/repl_initiator"/>
</dbReference>
<protein>
    <submittedName>
        <fullName evidence="1">TrpR-like protein, YerC/YecD</fullName>
    </submittedName>
</protein>
<dbReference type="InterPro" id="IPR013368">
    <property type="entry name" value="YecD_YerC"/>
</dbReference>
<sequence length="101" mass="11738">MNKKLNDENLHFLFQAVLSLENMEECYDFFEDLCTVQELKALSQRIVVAKMLSENCVYTDIVDKTGASTATISRVNRSLQYGCDGYDKIFERIRENENEQL</sequence>
<accession>A0A9D1MVR5</accession>
<dbReference type="AlphaFoldDB" id="A0A9D1MVR5"/>
<dbReference type="GO" id="GO:0043565">
    <property type="term" value="F:sequence-specific DNA binding"/>
    <property type="evidence" value="ECO:0007669"/>
    <property type="project" value="InterPro"/>
</dbReference>
<dbReference type="EMBL" id="DVNM01000038">
    <property type="protein sequence ID" value="HIU69661.1"/>
    <property type="molecule type" value="Genomic_DNA"/>
</dbReference>
<reference evidence="1" key="1">
    <citation type="submission" date="2020-10" db="EMBL/GenBank/DDBJ databases">
        <authorList>
            <person name="Gilroy R."/>
        </authorList>
    </citation>
    <scope>NUCLEOTIDE SEQUENCE</scope>
    <source>
        <strain evidence="1">CHK176-6737</strain>
    </source>
</reference>
<name>A0A9D1MVR5_9FIRM</name>
<dbReference type="PIRSF" id="PIRSF012508">
    <property type="entry name" value="YerC"/>
    <property type="match status" value="1"/>
</dbReference>
<dbReference type="PANTHER" id="PTHR40080:SF1">
    <property type="entry name" value="TRPR-LIKE PROTEIN YERC_YECD"/>
    <property type="match status" value="1"/>
</dbReference>
<dbReference type="NCBIfam" id="TIGR02531">
    <property type="entry name" value="yecD_yerC"/>
    <property type="match status" value="1"/>
</dbReference>
<dbReference type="Proteomes" id="UP000824125">
    <property type="component" value="Unassembled WGS sequence"/>
</dbReference>
<proteinExistence type="predicted"/>
<dbReference type="Pfam" id="PF01371">
    <property type="entry name" value="Trp_repressor"/>
    <property type="match status" value="1"/>
</dbReference>
<evidence type="ECO:0000313" key="2">
    <source>
        <dbReference type="Proteomes" id="UP000824125"/>
    </source>
</evidence>
<dbReference type="PANTHER" id="PTHR40080">
    <property type="entry name" value="LMO1763 PROTEIN"/>
    <property type="match status" value="1"/>
</dbReference>
<comment type="caution">
    <text evidence="1">The sequence shown here is derived from an EMBL/GenBank/DDBJ whole genome shotgun (WGS) entry which is preliminary data.</text>
</comment>